<accession>A0A4Q2S9H2</accession>
<dbReference type="EMBL" id="SDWU01000014">
    <property type="protein sequence ID" value="RYC00692.1"/>
    <property type="molecule type" value="Genomic_DNA"/>
</dbReference>
<evidence type="ECO:0000313" key="2">
    <source>
        <dbReference type="EMBL" id="RYC00692.1"/>
    </source>
</evidence>
<dbReference type="Proteomes" id="UP000293291">
    <property type="component" value="Unassembled WGS sequence"/>
</dbReference>
<dbReference type="AlphaFoldDB" id="A0A4Q2S9H2"/>
<keyword evidence="1" id="KW-1133">Transmembrane helix</keyword>
<reference evidence="2 3" key="1">
    <citation type="submission" date="2019-01" db="EMBL/GenBank/DDBJ databases">
        <title>Novel species of Nocardioides.</title>
        <authorList>
            <person name="Liu Q."/>
            <person name="Xin Y.-H."/>
        </authorList>
    </citation>
    <scope>NUCLEOTIDE SEQUENCE [LARGE SCALE GENOMIC DNA]</scope>
    <source>
        <strain evidence="2 3">CGMCC 4.6875</strain>
    </source>
</reference>
<name>A0A4Q2S9H2_9ACTN</name>
<feature type="transmembrane region" description="Helical" evidence="1">
    <location>
        <begin position="216"/>
        <end position="233"/>
    </location>
</feature>
<evidence type="ECO:0000313" key="3">
    <source>
        <dbReference type="Proteomes" id="UP000293291"/>
    </source>
</evidence>
<feature type="transmembrane region" description="Helical" evidence="1">
    <location>
        <begin position="35"/>
        <end position="54"/>
    </location>
</feature>
<proteinExistence type="predicted"/>
<feature type="transmembrane region" description="Helical" evidence="1">
    <location>
        <begin position="254"/>
        <end position="273"/>
    </location>
</feature>
<dbReference type="PANTHER" id="PTHR37422:SF13">
    <property type="entry name" value="LIPOPOLYSACCHARIDE BIOSYNTHESIS PROTEIN PA4999-RELATED"/>
    <property type="match status" value="1"/>
</dbReference>
<dbReference type="OrthoDB" id="5245064at2"/>
<keyword evidence="1" id="KW-0472">Membrane</keyword>
<protein>
    <recommendedName>
        <fullName evidence="4">O-antigen ligase domain-containing protein</fullName>
    </recommendedName>
</protein>
<gene>
    <name evidence="2" type="ORF">EUA07_13425</name>
</gene>
<sequence length="458" mass="49137">MPSPRRLRGATLWRGEPALSSIQPVSAPNQAPSRLLQTLAVALLVGWLVLGARVTATLSTGGRGTLAILDPALILLGVAIWCCTPTGRGKIVPARMYWRSAGPLFLLLLLLPVLGVAHGTHNVRSLYSIALVAVPWSIFMVGRVAGDPRTWTRGVTVAIWIHGAYGAAQLMGRLSLLPDALSGWMAAWDLSSQAAYAESYIVSQRSTGVLINPNSYGLWSVLAVVFSVFYLRGRTRAISIALALTGVYASESRTAMAALVVSLIVVALTGRGLDAILKMVALVAAAAVPLAVLNWFGMLQSFFSESTLERMRSGWLVLTGRGVDENLAGRFEAWDLARTMSADHWLGTWGPPQVTLGQSIDSQYLALFLQGSLPLLLAYLLLLISPLIVLPKRRRRPFVALSVAVATMSLTATAFENMAAMGLVWCALVIDALRLRAYGDETVRSEVAEVSHDKVAAA</sequence>
<evidence type="ECO:0008006" key="4">
    <source>
        <dbReference type="Google" id="ProtNLM"/>
    </source>
</evidence>
<keyword evidence="1" id="KW-0812">Transmembrane</keyword>
<feature type="transmembrane region" description="Helical" evidence="1">
    <location>
        <begin position="126"/>
        <end position="145"/>
    </location>
</feature>
<dbReference type="InterPro" id="IPR051533">
    <property type="entry name" value="WaaL-like"/>
</dbReference>
<evidence type="ECO:0000256" key="1">
    <source>
        <dbReference type="SAM" id="Phobius"/>
    </source>
</evidence>
<feature type="transmembrane region" description="Helical" evidence="1">
    <location>
        <begin position="96"/>
        <end position="114"/>
    </location>
</feature>
<feature type="transmembrane region" description="Helical" evidence="1">
    <location>
        <begin position="401"/>
        <end position="430"/>
    </location>
</feature>
<comment type="caution">
    <text evidence="2">The sequence shown here is derived from an EMBL/GenBank/DDBJ whole genome shotgun (WGS) entry which is preliminary data.</text>
</comment>
<feature type="transmembrane region" description="Helical" evidence="1">
    <location>
        <begin position="364"/>
        <end position="389"/>
    </location>
</feature>
<feature type="transmembrane region" description="Helical" evidence="1">
    <location>
        <begin position="279"/>
        <end position="303"/>
    </location>
</feature>
<feature type="transmembrane region" description="Helical" evidence="1">
    <location>
        <begin position="66"/>
        <end position="84"/>
    </location>
</feature>
<keyword evidence="3" id="KW-1185">Reference proteome</keyword>
<organism evidence="2 3">
    <name type="scientific">Nocardioides ganghwensis</name>
    <dbReference type="NCBI Taxonomy" id="252230"/>
    <lineage>
        <taxon>Bacteria</taxon>
        <taxon>Bacillati</taxon>
        <taxon>Actinomycetota</taxon>
        <taxon>Actinomycetes</taxon>
        <taxon>Propionibacteriales</taxon>
        <taxon>Nocardioidaceae</taxon>
        <taxon>Nocardioides</taxon>
    </lineage>
</organism>
<dbReference type="PANTHER" id="PTHR37422">
    <property type="entry name" value="TEICHURONIC ACID BIOSYNTHESIS PROTEIN TUAE"/>
    <property type="match status" value="1"/>
</dbReference>